<proteinExistence type="predicted"/>
<dbReference type="Pfam" id="PF00494">
    <property type="entry name" value="SQS_PSY"/>
    <property type="match status" value="1"/>
</dbReference>
<dbReference type="Gene3D" id="1.10.600.10">
    <property type="entry name" value="Farnesyl Diphosphate Synthase"/>
    <property type="match status" value="1"/>
</dbReference>
<dbReference type="InterPro" id="IPR002060">
    <property type="entry name" value="Squ/phyt_synthse"/>
</dbReference>
<sequence>MDPLAYCRDKAAPEGSSLHYALLFAGAPEREALLALAAYRAEVLEVPREVSDPGVGAVKLKWWQEELERLFAGQPRHPVSQALAPVIERHGFAREPFAEVIEAARMDLEYGSYPALRELTVYCHRAGGLAELARRVGGPDTPQTAAFAHDLAMGLELTRLLRHLGRDIAAGRVYIPEADLAAEGLTREDLLARRDSEALRRVLAVQGQRARDFLDSAIRRLPRPARRRQRPALVLAVLYRRLLAVMAEDDHPQLERRHHLTPLRKLWLAWRSARRPERIRPLPSETAE</sequence>
<protein>
    <submittedName>
        <fullName evidence="1">Squalene synthase HpnD</fullName>
    </submittedName>
</protein>
<dbReference type="SUPFAM" id="SSF48576">
    <property type="entry name" value="Terpenoid synthases"/>
    <property type="match status" value="1"/>
</dbReference>
<organism evidence="1 2">
    <name type="scientific">Sediminicurvatus halobius</name>
    <dbReference type="NCBI Taxonomy" id="2182432"/>
    <lineage>
        <taxon>Bacteria</taxon>
        <taxon>Pseudomonadati</taxon>
        <taxon>Pseudomonadota</taxon>
        <taxon>Gammaproteobacteria</taxon>
        <taxon>Chromatiales</taxon>
        <taxon>Ectothiorhodospiraceae</taxon>
        <taxon>Sediminicurvatus</taxon>
    </lineage>
</organism>
<gene>
    <name evidence="1" type="ORF">DEM34_07915</name>
</gene>
<reference evidence="1 2" key="1">
    <citation type="submission" date="2018-05" db="EMBL/GenBank/DDBJ databases">
        <title>Spiribacter halobius sp. nov., a moderately halophilic bacterium isolated from marine solar saltern.</title>
        <authorList>
            <person name="Zheng W.-S."/>
            <person name="Lu D.-C."/>
            <person name="Du Z.-J."/>
        </authorList>
    </citation>
    <scope>NUCLEOTIDE SEQUENCE [LARGE SCALE GENOMIC DNA]</scope>
    <source>
        <strain evidence="1 2">E85</strain>
    </source>
</reference>
<dbReference type="RefSeq" id="WP_109677998.1">
    <property type="nucleotide sequence ID" value="NZ_CP086615.1"/>
</dbReference>
<keyword evidence="2" id="KW-1185">Reference proteome</keyword>
<dbReference type="InterPro" id="IPR008949">
    <property type="entry name" value="Isoprenoid_synthase_dom_sf"/>
</dbReference>
<dbReference type="AlphaFoldDB" id="A0A2U2N319"/>
<accession>A0A2U2N319</accession>
<dbReference type="OrthoDB" id="9807580at2"/>
<dbReference type="Proteomes" id="UP000245474">
    <property type="component" value="Unassembled WGS sequence"/>
</dbReference>
<evidence type="ECO:0000313" key="1">
    <source>
        <dbReference type="EMBL" id="PWG63482.1"/>
    </source>
</evidence>
<dbReference type="GO" id="GO:0016765">
    <property type="term" value="F:transferase activity, transferring alkyl or aryl (other than methyl) groups"/>
    <property type="evidence" value="ECO:0007669"/>
    <property type="project" value="UniProtKB-ARBA"/>
</dbReference>
<name>A0A2U2N319_9GAMM</name>
<comment type="caution">
    <text evidence="1">The sequence shown here is derived from an EMBL/GenBank/DDBJ whole genome shotgun (WGS) entry which is preliminary data.</text>
</comment>
<dbReference type="EMBL" id="QFFI01000010">
    <property type="protein sequence ID" value="PWG63482.1"/>
    <property type="molecule type" value="Genomic_DNA"/>
</dbReference>
<dbReference type="PANTHER" id="PTHR31480">
    <property type="entry name" value="BIFUNCTIONAL LYCOPENE CYCLASE/PHYTOENE SYNTHASE"/>
    <property type="match status" value="1"/>
</dbReference>
<evidence type="ECO:0000313" key="2">
    <source>
        <dbReference type="Proteomes" id="UP000245474"/>
    </source>
</evidence>